<reference evidence="1 2" key="1">
    <citation type="submission" date="2019-03" db="EMBL/GenBank/DDBJ databases">
        <title>Single cell metagenomics reveals metabolic interactions within the superorganism composed of flagellate Streblomastix strix and complex community of Bacteroidetes bacteria on its surface.</title>
        <authorList>
            <person name="Treitli S.C."/>
            <person name="Kolisko M."/>
            <person name="Husnik F."/>
            <person name="Keeling P."/>
            <person name="Hampl V."/>
        </authorList>
    </citation>
    <scope>NUCLEOTIDE SEQUENCE [LARGE SCALE GENOMIC DNA]</scope>
    <source>
        <strain evidence="1">ST1C</strain>
    </source>
</reference>
<organism evidence="1 2">
    <name type="scientific">Streblomastix strix</name>
    <dbReference type="NCBI Taxonomy" id="222440"/>
    <lineage>
        <taxon>Eukaryota</taxon>
        <taxon>Metamonada</taxon>
        <taxon>Preaxostyla</taxon>
        <taxon>Oxymonadida</taxon>
        <taxon>Streblomastigidae</taxon>
        <taxon>Streblomastix</taxon>
    </lineage>
</organism>
<evidence type="ECO:0000313" key="1">
    <source>
        <dbReference type="EMBL" id="KAA6382005.1"/>
    </source>
</evidence>
<evidence type="ECO:0000313" key="2">
    <source>
        <dbReference type="Proteomes" id="UP000324800"/>
    </source>
</evidence>
<sequence length="385" mass="42641">DIANTFKRTPIVDPMTGQLDLRKNILNVSEDFFIPVRSDTAPNPIETLASAQNLTAIDDIKFIQNKMLSALRIPKAFLNFQETAGEGKNLSLMDIRFSRTINRIQQYLLMELTRVCIIHLYIFGMEEELTNFSLTMHNPSEQMEMMELENLSKRIAIAKDAVVDNGNGIPLMSLKHACTTIMKMKEDEYEEMLNEIRLEKALAVELAKTHEIIKDKTGVFDSVDNIYGDPNAKYSEGLPETMAGGAGGAGGGMGMMGGEGGLPEGGEVGEDEFGEDQQGGMDMSMGDAMGEQPNGGLSNLGGSDSGVTENINLGELILNNKLNGLLKENMDNKVYRYITENKKRIIKKVKPTNDKLIINESITELVNDMKTSRENKTLNEKKMLQ</sequence>
<dbReference type="Pfam" id="PF07230">
    <property type="entry name" value="Portal_T4"/>
    <property type="match status" value="1"/>
</dbReference>
<dbReference type="EMBL" id="SNRW01007011">
    <property type="protein sequence ID" value="KAA6382005.1"/>
    <property type="molecule type" value="Genomic_DNA"/>
</dbReference>
<accession>A0A5J4VHM7</accession>
<proteinExistence type="predicted"/>
<protein>
    <submittedName>
        <fullName evidence="1">Uncharacterized protein</fullName>
    </submittedName>
</protein>
<comment type="caution">
    <text evidence="1">The sequence shown here is derived from an EMBL/GenBank/DDBJ whole genome shotgun (WGS) entry which is preliminary data.</text>
</comment>
<dbReference type="InterPro" id="IPR010823">
    <property type="entry name" value="Portal_Gp20"/>
</dbReference>
<name>A0A5J4VHM7_9EUKA</name>
<dbReference type="AlphaFoldDB" id="A0A5J4VHM7"/>
<gene>
    <name evidence="1" type="ORF">EZS28_022466</name>
</gene>
<dbReference type="Proteomes" id="UP000324800">
    <property type="component" value="Unassembled WGS sequence"/>
</dbReference>
<feature type="non-terminal residue" evidence="1">
    <location>
        <position position="1"/>
    </location>
</feature>